<dbReference type="Gene3D" id="1.10.10.10">
    <property type="entry name" value="Winged helix-like DNA-binding domain superfamily/Winged helix DNA-binding domain"/>
    <property type="match status" value="1"/>
</dbReference>
<dbReference type="PANTHER" id="PTHR34580">
    <property type="match status" value="1"/>
</dbReference>
<evidence type="ECO:0000313" key="5">
    <source>
        <dbReference type="Proteomes" id="UP001244640"/>
    </source>
</evidence>
<protein>
    <submittedName>
        <fullName evidence="4">DNA-binding transcriptional regulator YafY</fullName>
    </submittedName>
</protein>
<dbReference type="InterPro" id="IPR036390">
    <property type="entry name" value="WH_DNA-bd_sf"/>
</dbReference>
<evidence type="ECO:0000259" key="3">
    <source>
        <dbReference type="Pfam" id="PF25583"/>
    </source>
</evidence>
<dbReference type="Pfam" id="PF13280">
    <property type="entry name" value="WYL"/>
    <property type="match status" value="1"/>
</dbReference>
<feature type="domain" description="Helix-turn-helix type 11" evidence="1">
    <location>
        <begin position="10"/>
        <end position="62"/>
    </location>
</feature>
<proteinExistence type="predicted"/>
<dbReference type="PROSITE" id="PS52050">
    <property type="entry name" value="WYL"/>
    <property type="match status" value="1"/>
</dbReference>
<dbReference type="Pfam" id="PF25583">
    <property type="entry name" value="WCX"/>
    <property type="match status" value="1"/>
</dbReference>
<dbReference type="Pfam" id="PF08279">
    <property type="entry name" value="HTH_11"/>
    <property type="match status" value="1"/>
</dbReference>
<feature type="domain" description="WYL" evidence="2">
    <location>
        <begin position="147"/>
        <end position="212"/>
    </location>
</feature>
<gene>
    <name evidence="4" type="ORF">QE382_004564</name>
</gene>
<feature type="domain" description="WCX" evidence="3">
    <location>
        <begin position="236"/>
        <end position="313"/>
    </location>
</feature>
<accession>A0ABU0UCJ1</accession>
<sequence>MTDIQKRFDRILAIYMHLQAKPVVTAGALAERYEVSQRTIYRDIRSLMQAGVPIYGEAGSGYSLVEGYKMPPLQFTKEEALSFVAAEKLVEKYTDRNLANHFATALLKMKAILRGNEKEQVALVGDKFLVRGGRHQFNEKLTHGTNILIESIAAKKCVEIYYTKPSDKSPERREIEAVGIFVESKFWYILAFCKLRKDYRQFRLDRINNIRMLTDDFGKEHPELSFFLNKRHEDPTTKVVVRVDKEMARYMEWDRHYFGFQQEVIADDYVEMHFECVNMESGFARWYLMFADKGNIIEPESLKGVVKRLLSSALEQLSQEKVQAGFSCIEEGKNTC</sequence>
<dbReference type="InterPro" id="IPR036388">
    <property type="entry name" value="WH-like_DNA-bd_sf"/>
</dbReference>
<organism evidence="4 5">
    <name type="scientific">Sphingobacterium zeae</name>
    <dbReference type="NCBI Taxonomy" id="1776859"/>
    <lineage>
        <taxon>Bacteria</taxon>
        <taxon>Pseudomonadati</taxon>
        <taxon>Bacteroidota</taxon>
        <taxon>Sphingobacteriia</taxon>
        <taxon>Sphingobacteriales</taxon>
        <taxon>Sphingobacteriaceae</taxon>
        <taxon>Sphingobacterium</taxon>
    </lineage>
</organism>
<dbReference type="GO" id="GO:0003677">
    <property type="term" value="F:DNA binding"/>
    <property type="evidence" value="ECO:0007669"/>
    <property type="project" value="UniProtKB-KW"/>
</dbReference>
<dbReference type="InterPro" id="IPR026881">
    <property type="entry name" value="WYL_dom"/>
</dbReference>
<dbReference type="InterPro" id="IPR057727">
    <property type="entry name" value="WCX_dom"/>
</dbReference>
<dbReference type="Proteomes" id="UP001244640">
    <property type="component" value="Unassembled WGS sequence"/>
</dbReference>
<evidence type="ECO:0000259" key="1">
    <source>
        <dbReference type="Pfam" id="PF08279"/>
    </source>
</evidence>
<evidence type="ECO:0000259" key="2">
    <source>
        <dbReference type="Pfam" id="PF13280"/>
    </source>
</evidence>
<dbReference type="SUPFAM" id="SSF46785">
    <property type="entry name" value="Winged helix' DNA-binding domain"/>
    <property type="match status" value="1"/>
</dbReference>
<dbReference type="EMBL" id="JAUTBA010000001">
    <property type="protein sequence ID" value="MDQ1152580.1"/>
    <property type="molecule type" value="Genomic_DNA"/>
</dbReference>
<name>A0ABU0UCJ1_9SPHI</name>
<keyword evidence="5" id="KW-1185">Reference proteome</keyword>
<comment type="caution">
    <text evidence="4">The sequence shown here is derived from an EMBL/GenBank/DDBJ whole genome shotgun (WGS) entry which is preliminary data.</text>
</comment>
<dbReference type="InterPro" id="IPR013196">
    <property type="entry name" value="HTH_11"/>
</dbReference>
<dbReference type="PIRSF" id="PIRSF016838">
    <property type="entry name" value="PafC"/>
    <property type="match status" value="1"/>
</dbReference>
<dbReference type="RefSeq" id="WP_307187824.1">
    <property type="nucleotide sequence ID" value="NZ_JAUTBA010000001.1"/>
</dbReference>
<dbReference type="InterPro" id="IPR028349">
    <property type="entry name" value="PafC-like"/>
</dbReference>
<evidence type="ECO:0000313" key="4">
    <source>
        <dbReference type="EMBL" id="MDQ1152580.1"/>
    </source>
</evidence>
<dbReference type="InterPro" id="IPR051534">
    <property type="entry name" value="CBASS_pafABC_assoc_protein"/>
</dbReference>
<dbReference type="PANTHER" id="PTHR34580:SF3">
    <property type="entry name" value="PROTEIN PAFB"/>
    <property type="match status" value="1"/>
</dbReference>
<keyword evidence="4" id="KW-0238">DNA-binding</keyword>
<reference evidence="4 5" key="1">
    <citation type="submission" date="2023-07" db="EMBL/GenBank/DDBJ databases">
        <title>Functional and genomic diversity of the sorghum phyllosphere microbiome.</title>
        <authorList>
            <person name="Shade A."/>
        </authorList>
    </citation>
    <scope>NUCLEOTIDE SEQUENCE [LARGE SCALE GENOMIC DNA]</scope>
    <source>
        <strain evidence="4 5">SORGH_AS_0892</strain>
    </source>
</reference>